<dbReference type="EMBL" id="MNPL01002653">
    <property type="protein sequence ID" value="OQR78079.1"/>
    <property type="molecule type" value="Genomic_DNA"/>
</dbReference>
<dbReference type="Proteomes" id="UP000192247">
    <property type="component" value="Unassembled WGS sequence"/>
</dbReference>
<evidence type="ECO:0000313" key="2">
    <source>
        <dbReference type="Proteomes" id="UP000192247"/>
    </source>
</evidence>
<accession>A0A1V9XX86</accession>
<protein>
    <submittedName>
        <fullName evidence="1">Uncharacterized protein</fullName>
    </submittedName>
</protein>
<keyword evidence="2" id="KW-1185">Reference proteome</keyword>
<reference evidence="1 2" key="1">
    <citation type="journal article" date="2017" name="Gigascience">
        <title>Draft genome of the honey bee ectoparasitic mite, Tropilaelaps mercedesae, is shaped by the parasitic life history.</title>
        <authorList>
            <person name="Dong X."/>
            <person name="Armstrong S.D."/>
            <person name="Xia D."/>
            <person name="Makepeace B.L."/>
            <person name="Darby A.C."/>
            <person name="Kadowaki T."/>
        </authorList>
    </citation>
    <scope>NUCLEOTIDE SEQUENCE [LARGE SCALE GENOMIC DNA]</scope>
    <source>
        <strain evidence="1">Wuxi-XJTLU</strain>
    </source>
</reference>
<evidence type="ECO:0000313" key="1">
    <source>
        <dbReference type="EMBL" id="OQR78079.1"/>
    </source>
</evidence>
<dbReference type="InParanoid" id="A0A1V9XX86"/>
<sequence length="13" mass="1588">MENDRLAIIDLER</sequence>
<organism evidence="1 2">
    <name type="scientific">Tropilaelaps mercedesae</name>
    <dbReference type="NCBI Taxonomy" id="418985"/>
    <lineage>
        <taxon>Eukaryota</taxon>
        <taxon>Metazoa</taxon>
        <taxon>Ecdysozoa</taxon>
        <taxon>Arthropoda</taxon>
        <taxon>Chelicerata</taxon>
        <taxon>Arachnida</taxon>
        <taxon>Acari</taxon>
        <taxon>Parasitiformes</taxon>
        <taxon>Mesostigmata</taxon>
        <taxon>Gamasina</taxon>
        <taxon>Dermanyssoidea</taxon>
        <taxon>Laelapidae</taxon>
        <taxon>Tropilaelaps</taxon>
    </lineage>
</organism>
<name>A0A1V9XX86_9ACAR</name>
<proteinExistence type="predicted"/>
<comment type="caution">
    <text evidence="1">The sequence shown here is derived from an EMBL/GenBank/DDBJ whole genome shotgun (WGS) entry which is preliminary data.</text>
</comment>
<gene>
    <name evidence="1" type="ORF">BIW11_02798</name>
</gene>